<evidence type="ECO:0000256" key="7">
    <source>
        <dbReference type="ARBA" id="ARBA00023004"/>
    </source>
</evidence>
<evidence type="ECO:0000256" key="1">
    <source>
        <dbReference type="ARBA" id="ARBA00001954"/>
    </source>
</evidence>
<keyword evidence="7 8" id="KW-0408">Iron</keyword>
<evidence type="ECO:0000313" key="11">
    <source>
        <dbReference type="Proteomes" id="UP001595387"/>
    </source>
</evidence>
<proteinExistence type="inferred from homology"/>
<dbReference type="Gene3D" id="3.10.180.10">
    <property type="entry name" value="2,3-Dihydroxybiphenyl 1,2-Dioxygenase, domain 1"/>
    <property type="match status" value="2"/>
</dbReference>
<dbReference type="PANTHER" id="PTHR36113:SF1">
    <property type="entry name" value="GLYOXALASE_BLEOMYCIN RESISTANCE PROTEIN_DIOXYGENASE"/>
    <property type="match status" value="1"/>
</dbReference>
<dbReference type="InterPro" id="IPR029068">
    <property type="entry name" value="Glyas_Bleomycin-R_OHBP_Dase"/>
</dbReference>
<dbReference type="InterPro" id="IPR004360">
    <property type="entry name" value="Glyas_Fos-R_dOase_dom"/>
</dbReference>
<evidence type="ECO:0000256" key="6">
    <source>
        <dbReference type="ARBA" id="ARBA00023002"/>
    </source>
</evidence>
<comment type="caution">
    <text evidence="10">The sequence shown here is derived from an EMBL/GenBank/DDBJ whole genome shotgun (WGS) entry which is preliminary data.</text>
</comment>
<dbReference type="PROSITE" id="PS51819">
    <property type="entry name" value="VOC"/>
    <property type="match status" value="2"/>
</dbReference>
<dbReference type="GO" id="GO:0008687">
    <property type="term" value="F:3,4-dihydroxyphenylacetate 2,3-dioxygenase activity"/>
    <property type="evidence" value="ECO:0007669"/>
    <property type="project" value="UniProtKB-EC"/>
</dbReference>
<evidence type="ECO:0000256" key="4">
    <source>
        <dbReference type="ARBA" id="ARBA00022797"/>
    </source>
</evidence>
<sequence length="318" mass="36768">MIYRLGYAQLNVSDLEKSLDFYEKVLGFIKTKQEGNKAYLRAEEEFDQYSLILNEDKDNVCLDHFGLRVSSEEALDEIKAKNEELGVEVQETEDKDHGRVLKVATPSGHPVAFYHHSPQINVYHGENNHVILPMRRTHLQNGIPPLRIDHMNLRVPSVNKEWDYWKNFDFSISEYVESKDGNDKFAAWIRRETNTHDIALVHKEYAALHHVAYIVDGVQGVIRTADLLADAGYRASVEYGPGRHGVSNAFFLYIKDPDGHRIEIYSDDYKRDLDQEPVGWTQEAYESNGRLWWGPDVPESFVETTAINKKWMKNNELV</sequence>
<dbReference type="SUPFAM" id="SSF54593">
    <property type="entry name" value="Glyoxalase/Bleomycin resistance protein/Dihydroxybiphenyl dioxygenase"/>
    <property type="match status" value="1"/>
</dbReference>
<dbReference type="PROSITE" id="PS00082">
    <property type="entry name" value="EXTRADIOL_DIOXYGENAS"/>
    <property type="match status" value="1"/>
</dbReference>
<evidence type="ECO:0000256" key="3">
    <source>
        <dbReference type="ARBA" id="ARBA00022723"/>
    </source>
</evidence>
<dbReference type="EMBL" id="JBHRRZ010000012">
    <property type="protein sequence ID" value="MFC2948059.1"/>
    <property type="molecule type" value="Genomic_DNA"/>
</dbReference>
<dbReference type="PANTHER" id="PTHR36113">
    <property type="entry name" value="LYASE, PUTATIVE-RELATED-RELATED"/>
    <property type="match status" value="1"/>
</dbReference>
<dbReference type="InterPro" id="IPR011981">
    <property type="entry name" value="DHPA_dOase_Mn/Fe"/>
</dbReference>
<dbReference type="Proteomes" id="UP001595387">
    <property type="component" value="Unassembled WGS sequence"/>
</dbReference>
<dbReference type="InterPro" id="IPR000486">
    <property type="entry name" value="Xdiol_ring_cleave_dOase_1/2"/>
</dbReference>
<comment type="cofactor">
    <cofactor evidence="1 8">
        <name>Fe(2+)</name>
        <dbReference type="ChEBI" id="CHEBI:29033"/>
    </cofactor>
</comment>
<evidence type="ECO:0000256" key="8">
    <source>
        <dbReference type="RuleBase" id="RU000683"/>
    </source>
</evidence>
<evidence type="ECO:0000256" key="5">
    <source>
        <dbReference type="ARBA" id="ARBA00022964"/>
    </source>
</evidence>
<keyword evidence="3" id="KW-0479">Metal-binding</keyword>
<feature type="domain" description="VOC" evidence="9">
    <location>
        <begin position="4"/>
        <end position="116"/>
    </location>
</feature>
<dbReference type="Pfam" id="PF00903">
    <property type="entry name" value="Glyoxalase"/>
    <property type="match status" value="2"/>
</dbReference>
<evidence type="ECO:0000259" key="9">
    <source>
        <dbReference type="PROSITE" id="PS51819"/>
    </source>
</evidence>
<dbReference type="InterPro" id="IPR037523">
    <property type="entry name" value="VOC_core"/>
</dbReference>
<dbReference type="EC" id="1.13.11.15" evidence="10"/>
<keyword evidence="11" id="KW-1185">Reference proteome</keyword>
<protein>
    <submittedName>
        <fullName evidence="10">3,4-dihydroxyphenylacetate 2,3-dioxygenase</fullName>
        <ecNumber evidence="10">1.13.11.15</ecNumber>
    </submittedName>
</protein>
<evidence type="ECO:0000313" key="10">
    <source>
        <dbReference type="EMBL" id="MFC2948059.1"/>
    </source>
</evidence>
<dbReference type="RefSeq" id="WP_390304583.1">
    <property type="nucleotide sequence ID" value="NZ_JBHRRZ010000012.1"/>
</dbReference>
<comment type="similarity">
    <text evidence="2 8">Belongs to the extradiol ring-cleavage dioxygenase family.</text>
</comment>
<feature type="domain" description="VOC" evidence="9">
    <location>
        <begin position="147"/>
        <end position="267"/>
    </location>
</feature>
<keyword evidence="5 8" id="KW-0223">Dioxygenase</keyword>
<keyword evidence="4 8" id="KW-0058">Aromatic hydrocarbons catabolism</keyword>
<evidence type="ECO:0000256" key="2">
    <source>
        <dbReference type="ARBA" id="ARBA00008784"/>
    </source>
</evidence>
<gene>
    <name evidence="10" type="primary">hpaD</name>
    <name evidence="10" type="ORF">ACFODW_06845</name>
</gene>
<organism evidence="10 11">
    <name type="scientific">Virgibacillus sediminis</name>
    <dbReference type="NCBI Taxonomy" id="202260"/>
    <lineage>
        <taxon>Bacteria</taxon>
        <taxon>Bacillati</taxon>
        <taxon>Bacillota</taxon>
        <taxon>Bacilli</taxon>
        <taxon>Bacillales</taxon>
        <taxon>Bacillaceae</taxon>
        <taxon>Virgibacillus</taxon>
    </lineage>
</organism>
<name>A0ABV7A5A6_9BACI</name>
<dbReference type="InterPro" id="IPR051332">
    <property type="entry name" value="Fosfomycin_Res_Enzymes"/>
</dbReference>
<reference evidence="11" key="1">
    <citation type="journal article" date="2019" name="Int. J. Syst. Evol. Microbiol.">
        <title>The Global Catalogue of Microorganisms (GCM) 10K type strain sequencing project: providing services to taxonomists for standard genome sequencing and annotation.</title>
        <authorList>
            <consortium name="The Broad Institute Genomics Platform"/>
            <consortium name="The Broad Institute Genome Sequencing Center for Infectious Disease"/>
            <person name="Wu L."/>
            <person name="Ma J."/>
        </authorList>
    </citation>
    <scope>NUCLEOTIDE SEQUENCE [LARGE SCALE GENOMIC DNA]</scope>
    <source>
        <strain evidence="11">KCTC 13193</strain>
    </source>
</reference>
<keyword evidence="6 8" id="KW-0560">Oxidoreductase</keyword>
<dbReference type="NCBIfam" id="TIGR02295">
    <property type="entry name" value="HpaD"/>
    <property type="match status" value="1"/>
</dbReference>
<accession>A0ABV7A5A6</accession>